<dbReference type="RefSeq" id="WP_094984653.1">
    <property type="nucleotide sequence ID" value="NZ_NHNI01000001.1"/>
</dbReference>
<protein>
    <submittedName>
        <fullName evidence="2">Uncharacterized protein</fullName>
    </submittedName>
</protein>
<feature type="transmembrane region" description="Helical" evidence="1">
    <location>
        <begin position="33"/>
        <end position="49"/>
    </location>
</feature>
<evidence type="ECO:0000256" key="1">
    <source>
        <dbReference type="SAM" id="Phobius"/>
    </source>
</evidence>
<reference evidence="3" key="1">
    <citation type="submission" date="2017-05" db="EMBL/GenBank/DDBJ databases">
        <authorList>
            <person name="Barney B.M."/>
        </authorList>
    </citation>
    <scope>NUCLEOTIDE SEQUENCE [LARGE SCALE GENOMIC DNA]</scope>
    <source>
        <strain evidence="3">PSBB022</strain>
    </source>
</reference>
<evidence type="ECO:0000313" key="3">
    <source>
        <dbReference type="Proteomes" id="UP000216101"/>
    </source>
</evidence>
<keyword evidence="1" id="KW-0472">Membrane</keyword>
<name>A0A266QBB9_9GAMM</name>
<keyword evidence="3" id="KW-1185">Reference proteome</keyword>
<evidence type="ECO:0000313" key="2">
    <source>
        <dbReference type="EMBL" id="OZY87178.1"/>
    </source>
</evidence>
<feature type="transmembrane region" description="Helical" evidence="1">
    <location>
        <begin position="7"/>
        <end position="27"/>
    </location>
</feature>
<keyword evidence="1" id="KW-0812">Transmembrane</keyword>
<comment type="caution">
    <text evidence="2">The sequence shown here is derived from an EMBL/GenBank/DDBJ whole genome shotgun (WGS) entry which is preliminary data.</text>
</comment>
<gene>
    <name evidence="2" type="ORF">CBP51_09380</name>
</gene>
<dbReference type="Proteomes" id="UP000216101">
    <property type="component" value="Unassembled WGS sequence"/>
</dbReference>
<dbReference type="AlphaFoldDB" id="A0A266QBB9"/>
<organism evidence="2 3">
    <name type="scientific">Cellvibrio mixtus</name>
    <dbReference type="NCBI Taxonomy" id="39650"/>
    <lineage>
        <taxon>Bacteria</taxon>
        <taxon>Pseudomonadati</taxon>
        <taxon>Pseudomonadota</taxon>
        <taxon>Gammaproteobacteria</taxon>
        <taxon>Cellvibrionales</taxon>
        <taxon>Cellvibrionaceae</taxon>
        <taxon>Cellvibrio</taxon>
    </lineage>
</organism>
<dbReference type="EMBL" id="NHNI01000001">
    <property type="protein sequence ID" value="OZY87178.1"/>
    <property type="molecule type" value="Genomic_DNA"/>
</dbReference>
<sequence>MSKILIVANVLNVFLLLVLIASVAGFISFGNVYGLFLAAVTAAIAWGVYKHQRWGYFAAAAWALACYQLSKQGYEFQAIKRQVMILGFSLIPVALFLHETLGKVASKSAQNNGKNNDINRKMPD</sequence>
<keyword evidence="1" id="KW-1133">Transmembrane helix</keyword>
<proteinExistence type="predicted"/>
<accession>A0A266QBB9</accession>